<sequence>MSIIDQAKIISTRADMAGAPLAPRSSMPAEVWDFVPMRGDRGGEPSRHEQVINQNFRCRWAAADAPEPTVYSSAEPQEQRANVLMGALLGVTMFVAVLISGDFGNSEWDSVSRDDSNVAHSYEVASAAQR</sequence>
<keyword evidence="2" id="KW-0472">Membrane</keyword>
<comment type="caution">
    <text evidence="3">The sequence shown here is derived from an EMBL/GenBank/DDBJ whole genome shotgun (WGS) entry which is preliminary data.</text>
</comment>
<dbReference type="EMBL" id="JAEUWV010000001">
    <property type="protein sequence ID" value="MCO6393564.1"/>
    <property type="molecule type" value="Genomic_DNA"/>
</dbReference>
<protein>
    <recommendedName>
        <fullName evidence="5">Cell wall hydrolase interfering with FtsZ ring assembly</fullName>
    </recommendedName>
</protein>
<keyword evidence="4" id="KW-1185">Reference proteome</keyword>
<evidence type="ECO:0000313" key="3">
    <source>
        <dbReference type="EMBL" id="MCO6393564.1"/>
    </source>
</evidence>
<keyword evidence="2" id="KW-0812">Transmembrane</keyword>
<keyword evidence="2" id="KW-1133">Transmembrane helix</keyword>
<evidence type="ECO:0000313" key="4">
    <source>
        <dbReference type="Proteomes" id="UP001205920"/>
    </source>
</evidence>
<feature type="region of interest" description="Disordered" evidence="1">
    <location>
        <begin position="109"/>
        <end position="130"/>
    </location>
</feature>
<reference evidence="3 4" key="1">
    <citation type="submission" date="2021-01" db="EMBL/GenBank/DDBJ databases">
        <title>Identification and Characterization of Corynebacterium sp.</title>
        <authorList>
            <person name="Luo Q."/>
            <person name="Qu P."/>
            <person name="Chen Q."/>
        </authorList>
    </citation>
    <scope>NUCLEOTIDE SEQUENCE [LARGE SCALE GENOMIC DNA]</scope>
    <source>
        <strain evidence="3 4">MC-18</strain>
    </source>
</reference>
<dbReference type="AlphaFoldDB" id="A0AAW5HQL2"/>
<dbReference type="RefSeq" id="WP_143000867.1">
    <property type="nucleotide sequence ID" value="NZ_JAEUWV010000001.1"/>
</dbReference>
<dbReference type="Proteomes" id="UP001205920">
    <property type="component" value="Unassembled WGS sequence"/>
</dbReference>
<evidence type="ECO:0008006" key="5">
    <source>
        <dbReference type="Google" id="ProtNLM"/>
    </source>
</evidence>
<feature type="transmembrane region" description="Helical" evidence="2">
    <location>
        <begin position="81"/>
        <end position="101"/>
    </location>
</feature>
<organism evidence="3 4">
    <name type="scientific">Corynebacterium lipophilum</name>
    <dbReference type="NCBI Taxonomy" id="2804918"/>
    <lineage>
        <taxon>Bacteria</taxon>
        <taxon>Bacillati</taxon>
        <taxon>Actinomycetota</taxon>
        <taxon>Actinomycetes</taxon>
        <taxon>Mycobacteriales</taxon>
        <taxon>Corynebacteriaceae</taxon>
        <taxon>Corynebacterium</taxon>
    </lineage>
</organism>
<accession>A0AAW5HQL2</accession>
<evidence type="ECO:0000256" key="2">
    <source>
        <dbReference type="SAM" id="Phobius"/>
    </source>
</evidence>
<name>A0AAW5HQL2_9CORY</name>
<evidence type="ECO:0000256" key="1">
    <source>
        <dbReference type="SAM" id="MobiDB-lite"/>
    </source>
</evidence>
<proteinExistence type="predicted"/>
<gene>
    <name evidence="3" type="ORF">JMN37_00970</name>
</gene>